<comment type="caution">
    <text evidence="1">The sequence shown here is derived from an EMBL/GenBank/DDBJ whole genome shotgun (WGS) entry which is preliminary data.</text>
</comment>
<dbReference type="AlphaFoldDB" id="A0A135IBE9"/>
<reference evidence="1 2" key="1">
    <citation type="submission" date="2015-11" db="EMBL/GenBank/DDBJ databases">
        <title>Genomic Taxonomy of the Vibrionaceae.</title>
        <authorList>
            <person name="Gomez-Gil B."/>
            <person name="Enciso-Ibarra J."/>
        </authorList>
    </citation>
    <scope>NUCLEOTIDE SEQUENCE [LARGE SCALE GENOMIC DNA]</scope>
    <source>
        <strain evidence="1 2">CAIM 912</strain>
    </source>
</reference>
<organism evidence="1 2">
    <name type="scientific">Enterovibrio coralii</name>
    <dbReference type="NCBI Taxonomy" id="294935"/>
    <lineage>
        <taxon>Bacteria</taxon>
        <taxon>Pseudomonadati</taxon>
        <taxon>Pseudomonadota</taxon>
        <taxon>Gammaproteobacteria</taxon>
        <taxon>Vibrionales</taxon>
        <taxon>Vibrionaceae</taxon>
        <taxon>Enterovibrio</taxon>
    </lineage>
</organism>
<evidence type="ECO:0000313" key="2">
    <source>
        <dbReference type="Proteomes" id="UP000070529"/>
    </source>
</evidence>
<protein>
    <recommendedName>
        <fullName evidence="3">Nitrate/nitrite sensing protein domain-containing protein</fullName>
    </recommendedName>
</protein>
<sequence length="119" mass="12644">MANIFTNAKISHKLAALTGITLLVIAGLGWDEILNSRTIAKDSLRTEEATQAFGLLDGIAHNFAVERGLTAGFLGSGGDAGIKEKLDAQSLKPIKRNRHSLISLLNLSTKNFGSKLPMG</sequence>
<dbReference type="EMBL" id="LNTY01000017">
    <property type="protein sequence ID" value="KXF82674.1"/>
    <property type="molecule type" value="Genomic_DNA"/>
</dbReference>
<proteinExistence type="predicted"/>
<accession>A0A135IBE9</accession>
<gene>
    <name evidence="1" type="ORF">ATN88_14375</name>
</gene>
<dbReference type="STRING" id="294935.ATN88_14375"/>
<dbReference type="OrthoDB" id="2489132at2"/>
<evidence type="ECO:0008006" key="3">
    <source>
        <dbReference type="Google" id="ProtNLM"/>
    </source>
</evidence>
<keyword evidence="2" id="KW-1185">Reference proteome</keyword>
<name>A0A135IBE9_9GAMM</name>
<evidence type="ECO:0000313" key="1">
    <source>
        <dbReference type="EMBL" id="KXF82674.1"/>
    </source>
</evidence>
<dbReference type="Proteomes" id="UP000070529">
    <property type="component" value="Unassembled WGS sequence"/>
</dbReference>
<dbReference type="RefSeq" id="WP_067412472.1">
    <property type="nucleotide sequence ID" value="NZ_LNTY01000017.1"/>
</dbReference>